<dbReference type="Gene3D" id="3.90.550.10">
    <property type="entry name" value="Spore Coat Polysaccharide Biosynthesis Protein SpsA, Chain A"/>
    <property type="match status" value="1"/>
</dbReference>
<feature type="domain" description="Glycosyltransferase 2-like" evidence="6">
    <location>
        <begin position="7"/>
        <end position="177"/>
    </location>
</feature>
<keyword evidence="3" id="KW-0328">Glycosyltransferase</keyword>
<evidence type="ECO:0000313" key="8">
    <source>
        <dbReference type="Proteomes" id="UP001178662"/>
    </source>
</evidence>
<dbReference type="Proteomes" id="UP001178662">
    <property type="component" value="Chromosome"/>
</dbReference>
<feature type="transmembrane region" description="Helical" evidence="5">
    <location>
        <begin position="245"/>
        <end position="269"/>
    </location>
</feature>
<evidence type="ECO:0000256" key="1">
    <source>
        <dbReference type="ARBA" id="ARBA00004776"/>
    </source>
</evidence>
<evidence type="ECO:0000256" key="4">
    <source>
        <dbReference type="ARBA" id="ARBA00022679"/>
    </source>
</evidence>
<evidence type="ECO:0000313" key="7">
    <source>
        <dbReference type="EMBL" id="WEK53928.1"/>
    </source>
</evidence>
<keyword evidence="5" id="KW-1133">Transmembrane helix</keyword>
<dbReference type="CDD" id="cd04186">
    <property type="entry name" value="GT_2_like_c"/>
    <property type="match status" value="1"/>
</dbReference>
<organism evidence="7 8">
    <name type="scientific">Candidatus Cohnella colombiensis</name>
    <dbReference type="NCBI Taxonomy" id="3121368"/>
    <lineage>
        <taxon>Bacteria</taxon>
        <taxon>Bacillati</taxon>
        <taxon>Bacillota</taxon>
        <taxon>Bacilli</taxon>
        <taxon>Bacillales</taxon>
        <taxon>Paenibacillaceae</taxon>
        <taxon>Cohnella</taxon>
    </lineage>
</organism>
<keyword evidence="8" id="KW-1185">Reference proteome</keyword>
<dbReference type="EMBL" id="CP119317">
    <property type="protein sequence ID" value="WEK53928.1"/>
    <property type="molecule type" value="Genomic_DNA"/>
</dbReference>
<keyword evidence="4" id="KW-0808">Transferase</keyword>
<name>A0AA95EYY1_9BACL</name>
<keyword evidence="5" id="KW-0472">Membrane</keyword>
<dbReference type="InterPro" id="IPR029044">
    <property type="entry name" value="Nucleotide-diphossugar_trans"/>
</dbReference>
<protein>
    <submittedName>
        <fullName evidence="7">Glycosyltransferase family 2 protein</fullName>
    </submittedName>
</protein>
<evidence type="ECO:0000256" key="3">
    <source>
        <dbReference type="ARBA" id="ARBA00022676"/>
    </source>
</evidence>
<dbReference type="Pfam" id="PF00535">
    <property type="entry name" value="Glycos_transf_2"/>
    <property type="match status" value="1"/>
</dbReference>
<evidence type="ECO:0000259" key="6">
    <source>
        <dbReference type="Pfam" id="PF00535"/>
    </source>
</evidence>
<dbReference type="PANTHER" id="PTHR43179">
    <property type="entry name" value="RHAMNOSYLTRANSFERASE WBBL"/>
    <property type="match status" value="1"/>
</dbReference>
<proteinExistence type="inferred from homology"/>
<comment type="pathway">
    <text evidence="1">Cell wall biogenesis; cell wall polysaccharide biosynthesis.</text>
</comment>
<evidence type="ECO:0000256" key="5">
    <source>
        <dbReference type="SAM" id="Phobius"/>
    </source>
</evidence>
<gene>
    <name evidence="7" type="ORF">P0Y55_15385</name>
</gene>
<dbReference type="GO" id="GO:0016757">
    <property type="term" value="F:glycosyltransferase activity"/>
    <property type="evidence" value="ECO:0007669"/>
    <property type="project" value="UniProtKB-KW"/>
</dbReference>
<dbReference type="InterPro" id="IPR001173">
    <property type="entry name" value="Glyco_trans_2-like"/>
</dbReference>
<accession>A0AA95EYY1</accession>
<reference evidence="7" key="1">
    <citation type="submission" date="2023-03" db="EMBL/GenBank/DDBJ databases">
        <title>Andean soil-derived lignocellulolytic bacterial consortium as a source of novel taxa and putative plastic-active enzymes.</title>
        <authorList>
            <person name="Diaz-Garcia L."/>
            <person name="Chuvochina M."/>
            <person name="Feuerriegel G."/>
            <person name="Bunk B."/>
            <person name="Sproer C."/>
            <person name="Streit W.R."/>
            <person name="Rodriguez L.M."/>
            <person name="Overmann J."/>
            <person name="Jimenez D.J."/>
        </authorList>
    </citation>
    <scope>NUCLEOTIDE SEQUENCE</scope>
    <source>
        <strain evidence="7">MAG 2441</strain>
    </source>
</reference>
<dbReference type="SUPFAM" id="SSF53448">
    <property type="entry name" value="Nucleotide-diphospho-sugar transferases"/>
    <property type="match status" value="1"/>
</dbReference>
<keyword evidence="5" id="KW-0812">Transmembrane</keyword>
<dbReference type="AlphaFoldDB" id="A0AA95EYY1"/>
<dbReference type="PANTHER" id="PTHR43179:SF12">
    <property type="entry name" value="GALACTOFURANOSYLTRANSFERASE GLFT2"/>
    <property type="match status" value="1"/>
</dbReference>
<comment type="similarity">
    <text evidence="2">Belongs to the glycosyltransferase 2 family.</text>
</comment>
<sequence length="328" mass="37740">MNMMDVSVIIPNYNGAQYINKCIESIYEQVKHKKNIIVVDNHSSDNSIAEINKTFSDITIVANDKNVGFAAAVNIGIMLCDTEYVILLNNDAFVRSDFIRPLYEMINSDKSIFSVSSKMLQYSNPSLIDDAGDHFTLMGWAYKAGDGDRSEQHNKEKVIFSSCAGAAIYRRNVFEEMGYFDEKFFAYLEDVDIGFRANLFGYRNVYCPQAEVLHIGSATSGSVKHSEFKVRISSRNNVYLIVKNLPLILLIIHFPLYLIGFIIKLCYFIRLGYGKPYLLGLLEGIKNIHSVRRVKFRLKNIRGYIRAEYLMCKATFYFFSNKMYRFLR</sequence>
<evidence type="ECO:0000256" key="2">
    <source>
        <dbReference type="ARBA" id="ARBA00006739"/>
    </source>
</evidence>